<organism evidence="2 3">
    <name type="scientific">Artemisia annua</name>
    <name type="common">Sweet wormwood</name>
    <dbReference type="NCBI Taxonomy" id="35608"/>
    <lineage>
        <taxon>Eukaryota</taxon>
        <taxon>Viridiplantae</taxon>
        <taxon>Streptophyta</taxon>
        <taxon>Embryophyta</taxon>
        <taxon>Tracheophyta</taxon>
        <taxon>Spermatophyta</taxon>
        <taxon>Magnoliopsida</taxon>
        <taxon>eudicotyledons</taxon>
        <taxon>Gunneridae</taxon>
        <taxon>Pentapetalae</taxon>
        <taxon>asterids</taxon>
        <taxon>campanulids</taxon>
        <taxon>Asterales</taxon>
        <taxon>Asteraceae</taxon>
        <taxon>Asteroideae</taxon>
        <taxon>Anthemideae</taxon>
        <taxon>Artemisiinae</taxon>
        <taxon>Artemisia</taxon>
    </lineage>
</organism>
<dbReference type="EMBL" id="PKPP01002772">
    <property type="protein sequence ID" value="PWA73208.1"/>
    <property type="molecule type" value="Genomic_DNA"/>
</dbReference>
<gene>
    <name evidence="2" type="ORF">CTI12_AA262700</name>
</gene>
<name>A0A2U1NI97_ARTAN</name>
<evidence type="ECO:0000313" key="3">
    <source>
        <dbReference type="Proteomes" id="UP000245207"/>
    </source>
</evidence>
<dbReference type="AlphaFoldDB" id="A0A2U1NI97"/>
<proteinExistence type="predicted"/>
<dbReference type="Proteomes" id="UP000245207">
    <property type="component" value="Unassembled WGS sequence"/>
</dbReference>
<dbReference type="InterPro" id="IPR036915">
    <property type="entry name" value="Cyclin-like_sf"/>
</dbReference>
<feature type="domain" description="Cyclin C-terminal" evidence="1">
    <location>
        <begin position="1"/>
        <end position="58"/>
    </location>
</feature>
<dbReference type="SUPFAM" id="SSF47954">
    <property type="entry name" value="Cyclin-like"/>
    <property type="match status" value="1"/>
</dbReference>
<evidence type="ECO:0000313" key="2">
    <source>
        <dbReference type="EMBL" id="PWA73208.1"/>
    </source>
</evidence>
<dbReference type="STRING" id="35608.A0A2U1NI97"/>
<dbReference type="Pfam" id="PF02984">
    <property type="entry name" value="Cyclin_C"/>
    <property type="match status" value="1"/>
</dbReference>
<dbReference type="OrthoDB" id="5590282at2759"/>
<keyword evidence="3" id="KW-1185">Reference proteome</keyword>
<protein>
    <submittedName>
        <fullName evidence="2">Cyclin A/B/D/E</fullName>
    </submittedName>
</protein>
<dbReference type="Gene3D" id="1.10.472.10">
    <property type="entry name" value="Cyclin-like"/>
    <property type="match status" value="1"/>
</dbReference>
<evidence type="ECO:0000259" key="1">
    <source>
        <dbReference type="Pfam" id="PF02984"/>
    </source>
</evidence>
<reference evidence="2 3" key="1">
    <citation type="journal article" date="2018" name="Mol. Plant">
        <title>The genome of Artemisia annua provides insight into the evolution of Asteraceae family and artemisinin biosynthesis.</title>
        <authorList>
            <person name="Shen Q."/>
            <person name="Zhang L."/>
            <person name="Liao Z."/>
            <person name="Wang S."/>
            <person name="Yan T."/>
            <person name="Shi P."/>
            <person name="Liu M."/>
            <person name="Fu X."/>
            <person name="Pan Q."/>
            <person name="Wang Y."/>
            <person name="Lv Z."/>
            <person name="Lu X."/>
            <person name="Zhang F."/>
            <person name="Jiang W."/>
            <person name="Ma Y."/>
            <person name="Chen M."/>
            <person name="Hao X."/>
            <person name="Li L."/>
            <person name="Tang Y."/>
            <person name="Lv G."/>
            <person name="Zhou Y."/>
            <person name="Sun X."/>
            <person name="Brodelius P.E."/>
            <person name="Rose J.K.C."/>
            <person name="Tang K."/>
        </authorList>
    </citation>
    <scope>NUCLEOTIDE SEQUENCE [LARGE SCALE GENOMIC DNA]</scope>
    <source>
        <strain evidence="3">cv. Huhao1</strain>
        <tissue evidence="2">Leaf</tissue>
    </source>
</reference>
<comment type="caution">
    <text evidence="2">The sequence shown here is derived from an EMBL/GenBank/DDBJ whole genome shotgun (WGS) entry which is preliminary data.</text>
</comment>
<sequence length="69" mass="7997">MVFFYTELWLMDYTVINGNNPSKLVASAVYASRCTLKKRPTWTQTLKLHTRYSEDQVRLLGVVGKESIQ</sequence>
<dbReference type="InterPro" id="IPR004367">
    <property type="entry name" value="Cyclin_C-dom"/>
</dbReference>
<accession>A0A2U1NI97</accession>